<name>A0A6J4PJT3_9ACTN</name>
<accession>A0A6J4PJT3</accession>
<protein>
    <submittedName>
        <fullName evidence="1">Uncharacterized protein</fullName>
    </submittedName>
</protein>
<dbReference type="AlphaFoldDB" id="A0A6J4PJT3"/>
<proteinExistence type="predicted"/>
<dbReference type="EMBL" id="CADCUO010000229">
    <property type="protein sequence ID" value="CAA9416615.1"/>
    <property type="molecule type" value="Genomic_DNA"/>
</dbReference>
<sequence length="76" mass="8382">MSAWFDSEQVITPLEAFATLPDWLAAGMNGTRVKESLERHLTKGKEGAEGVEGPPRLLSCTPERLRAKGEEWLGDL</sequence>
<evidence type="ECO:0000313" key="1">
    <source>
        <dbReference type="EMBL" id="CAA9416615.1"/>
    </source>
</evidence>
<organism evidence="1">
    <name type="scientific">uncultured Propionibacteriaceae bacterium</name>
    <dbReference type="NCBI Taxonomy" id="257457"/>
    <lineage>
        <taxon>Bacteria</taxon>
        <taxon>Bacillati</taxon>
        <taxon>Actinomycetota</taxon>
        <taxon>Actinomycetes</taxon>
        <taxon>Propionibacteriales</taxon>
        <taxon>Propionibacteriaceae</taxon>
        <taxon>environmental samples</taxon>
    </lineage>
</organism>
<reference evidence="1" key="1">
    <citation type="submission" date="2020-02" db="EMBL/GenBank/DDBJ databases">
        <authorList>
            <person name="Meier V. D."/>
        </authorList>
    </citation>
    <scope>NUCLEOTIDE SEQUENCE</scope>
    <source>
        <strain evidence="1">AVDCRST_MAG75</strain>
    </source>
</reference>
<gene>
    <name evidence="1" type="ORF">AVDCRST_MAG75-3150</name>
</gene>